<feature type="transmembrane region" description="Helical" evidence="6">
    <location>
        <begin position="473"/>
        <end position="492"/>
    </location>
</feature>
<keyword evidence="4 6" id="KW-0472">Membrane</keyword>
<feature type="compositionally biased region" description="Basic and acidic residues" evidence="5">
    <location>
        <begin position="1"/>
        <end position="22"/>
    </location>
</feature>
<dbReference type="AlphaFoldDB" id="A0AAI8Z200"/>
<evidence type="ECO:0000256" key="2">
    <source>
        <dbReference type="ARBA" id="ARBA00022692"/>
    </source>
</evidence>
<keyword evidence="3 6" id="KW-1133">Transmembrane helix</keyword>
<name>A0AAI8Z200_9PEZI</name>
<gene>
    <name evidence="8" type="ORF">LECACI_7A006177</name>
</gene>
<dbReference type="GO" id="GO:0022857">
    <property type="term" value="F:transmembrane transporter activity"/>
    <property type="evidence" value="ECO:0007669"/>
    <property type="project" value="InterPro"/>
</dbReference>
<feature type="transmembrane region" description="Helical" evidence="6">
    <location>
        <begin position="208"/>
        <end position="227"/>
    </location>
</feature>
<protein>
    <submittedName>
        <fullName evidence="8">HC-toxin efflux carrier TOXA</fullName>
    </submittedName>
</protein>
<dbReference type="PANTHER" id="PTHR23501">
    <property type="entry name" value="MAJOR FACILITATOR SUPERFAMILY"/>
    <property type="match status" value="1"/>
</dbReference>
<evidence type="ECO:0000313" key="8">
    <source>
        <dbReference type="EMBL" id="CAK4031019.1"/>
    </source>
</evidence>
<dbReference type="Proteomes" id="UP001296104">
    <property type="component" value="Unassembled WGS sequence"/>
</dbReference>
<feature type="region of interest" description="Disordered" evidence="5">
    <location>
        <begin position="1"/>
        <end position="75"/>
    </location>
</feature>
<feature type="transmembrane region" description="Helical" evidence="6">
    <location>
        <begin position="350"/>
        <end position="370"/>
    </location>
</feature>
<comment type="subcellular location">
    <subcellularLocation>
        <location evidence="1">Membrane</location>
        <topology evidence="1">Multi-pass membrane protein</topology>
    </subcellularLocation>
</comment>
<feature type="transmembrane region" description="Helical" evidence="6">
    <location>
        <begin position="277"/>
        <end position="296"/>
    </location>
</feature>
<feature type="region of interest" description="Disordered" evidence="5">
    <location>
        <begin position="568"/>
        <end position="594"/>
    </location>
</feature>
<evidence type="ECO:0000256" key="5">
    <source>
        <dbReference type="SAM" id="MobiDB-lite"/>
    </source>
</evidence>
<sequence length="594" mass="63048">MASTRETDNMKPDAVPVREKAESVASDSDNSIDKHTATPKANNEDAQEAKKDGPPAGAPPRGGPGGPPPPPGGYPGMKETVMVMSALLLAIFLMALDRTIIATAVPQITNEFNSLDDIGWYGSAFMLTACAFQLLLGRIYTFFSPKYVFLTIIFIFEIGSAICGAAPNSIAFIIGRAIAGAGSAGIMSGAIVLMLNTVPLQKRPMYQGFFGACFGISSVIGPLMGGAFTTNVTWRWCFYINLPIGGVAMAIIAFILKPMPPVRKGLTLGQMLLNLDLLGEFFFMPSIVCLLLALQWGGSTYAWSDGRIIALFIVFGASFIAFILVQVFMQKTATIPASIIKNRNIVSGMWFTLFLASSMTTMVYFIPIWFQAVKGTSAVKSGIDTIPLVLSLVLGSISAGQLVSRIGYYTPFAMLSSIFMPIGTGLITTWQVSTGSGMWIGYQILFGFGIGVGMQQGSIAAQTVLNGKDIPTGVALMFFCQQFGGAIFVSVGQNLLSTRLVSGLAGIIDSSQIVNTGATELRKLVPAQELDTVLEVYNGALRRVFIMACILACFTALGSFTLQFKTVKKGGPGGPPPPGKGAAGPPPEKVEQKV</sequence>
<feature type="transmembrane region" description="Helical" evidence="6">
    <location>
        <begin position="118"/>
        <end position="136"/>
    </location>
</feature>
<feature type="transmembrane region" description="Helical" evidence="6">
    <location>
        <begin position="544"/>
        <end position="562"/>
    </location>
</feature>
<feature type="transmembrane region" description="Helical" evidence="6">
    <location>
        <begin position="412"/>
        <end position="433"/>
    </location>
</feature>
<evidence type="ECO:0000256" key="4">
    <source>
        <dbReference type="ARBA" id="ARBA00023136"/>
    </source>
</evidence>
<feature type="transmembrane region" description="Helical" evidence="6">
    <location>
        <begin position="382"/>
        <end position="400"/>
    </location>
</feature>
<feature type="transmembrane region" description="Helical" evidence="6">
    <location>
        <begin position="173"/>
        <end position="196"/>
    </location>
</feature>
<dbReference type="Pfam" id="PF07690">
    <property type="entry name" value="MFS_1"/>
    <property type="match status" value="1"/>
</dbReference>
<evidence type="ECO:0000313" key="9">
    <source>
        <dbReference type="Proteomes" id="UP001296104"/>
    </source>
</evidence>
<evidence type="ECO:0000259" key="7">
    <source>
        <dbReference type="PROSITE" id="PS50850"/>
    </source>
</evidence>
<feature type="transmembrane region" description="Helical" evidence="6">
    <location>
        <begin position="233"/>
        <end position="256"/>
    </location>
</feature>
<comment type="caution">
    <text evidence="8">The sequence shown here is derived from an EMBL/GenBank/DDBJ whole genome shotgun (WGS) entry which is preliminary data.</text>
</comment>
<dbReference type="InterPro" id="IPR036259">
    <property type="entry name" value="MFS_trans_sf"/>
</dbReference>
<evidence type="ECO:0000256" key="3">
    <source>
        <dbReference type="ARBA" id="ARBA00022989"/>
    </source>
</evidence>
<dbReference type="Gene3D" id="1.20.1250.20">
    <property type="entry name" value="MFS general substrate transporter like domains"/>
    <property type="match status" value="2"/>
</dbReference>
<organism evidence="8 9">
    <name type="scientific">Lecanosticta acicola</name>
    <dbReference type="NCBI Taxonomy" id="111012"/>
    <lineage>
        <taxon>Eukaryota</taxon>
        <taxon>Fungi</taxon>
        <taxon>Dikarya</taxon>
        <taxon>Ascomycota</taxon>
        <taxon>Pezizomycotina</taxon>
        <taxon>Dothideomycetes</taxon>
        <taxon>Dothideomycetidae</taxon>
        <taxon>Mycosphaerellales</taxon>
        <taxon>Mycosphaerellaceae</taxon>
        <taxon>Lecanosticta</taxon>
    </lineage>
</organism>
<dbReference type="InterPro" id="IPR011701">
    <property type="entry name" value="MFS"/>
</dbReference>
<keyword evidence="9" id="KW-1185">Reference proteome</keyword>
<feature type="transmembrane region" description="Helical" evidence="6">
    <location>
        <begin position="308"/>
        <end position="329"/>
    </location>
</feature>
<proteinExistence type="predicted"/>
<dbReference type="SUPFAM" id="SSF103473">
    <property type="entry name" value="MFS general substrate transporter"/>
    <property type="match status" value="1"/>
</dbReference>
<dbReference type="EMBL" id="CAVMBE010000043">
    <property type="protein sequence ID" value="CAK4031019.1"/>
    <property type="molecule type" value="Genomic_DNA"/>
</dbReference>
<evidence type="ECO:0000256" key="1">
    <source>
        <dbReference type="ARBA" id="ARBA00004141"/>
    </source>
</evidence>
<accession>A0AAI8Z200</accession>
<reference evidence="8" key="1">
    <citation type="submission" date="2023-11" db="EMBL/GenBank/DDBJ databases">
        <authorList>
            <person name="Alioto T."/>
            <person name="Alioto T."/>
            <person name="Gomez Garrido J."/>
        </authorList>
    </citation>
    <scope>NUCLEOTIDE SEQUENCE</scope>
</reference>
<dbReference type="GO" id="GO:0005886">
    <property type="term" value="C:plasma membrane"/>
    <property type="evidence" value="ECO:0007669"/>
    <property type="project" value="TreeGrafter"/>
</dbReference>
<feature type="compositionally biased region" description="Pro residues" evidence="5">
    <location>
        <begin position="56"/>
        <end position="73"/>
    </location>
</feature>
<dbReference type="FunFam" id="1.20.1250.20:FF:000196">
    <property type="entry name" value="MFS toxin efflux pump (AflT)"/>
    <property type="match status" value="1"/>
</dbReference>
<dbReference type="PROSITE" id="PS50850">
    <property type="entry name" value="MFS"/>
    <property type="match status" value="1"/>
</dbReference>
<feature type="compositionally biased region" description="Pro residues" evidence="5">
    <location>
        <begin position="573"/>
        <end position="587"/>
    </location>
</feature>
<dbReference type="PANTHER" id="PTHR23501:SF201">
    <property type="entry name" value="MFS AFLATOXIN EFFLUX PUMP"/>
    <property type="match status" value="1"/>
</dbReference>
<dbReference type="CDD" id="cd17502">
    <property type="entry name" value="MFS_Azr1_MDR_like"/>
    <property type="match status" value="1"/>
</dbReference>
<feature type="transmembrane region" description="Helical" evidence="6">
    <location>
        <begin position="86"/>
        <end position="106"/>
    </location>
</feature>
<feature type="transmembrane region" description="Helical" evidence="6">
    <location>
        <begin position="439"/>
        <end position="461"/>
    </location>
</feature>
<feature type="domain" description="Major facilitator superfamily (MFS) profile" evidence="7">
    <location>
        <begin position="83"/>
        <end position="567"/>
    </location>
</feature>
<dbReference type="InterPro" id="IPR020846">
    <property type="entry name" value="MFS_dom"/>
</dbReference>
<evidence type="ECO:0000256" key="6">
    <source>
        <dbReference type="SAM" id="Phobius"/>
    </source>
</evidence>
<feature type="transmembrane region" description="Helical" evidence="6">
    <location>
        <begin position="148"/>
        <end position="167"/>
    </location>
</feature>
<keyword evidence="2 6" id="KW-0812">Transmembrane</keyword>
<dbReference type="FunFam" id="1.20.1720.10:FF:000012">
    <property type="entry name" value="MFS toxin efflux pump (AflT)"/>
    <property type="match status" value="1"/>
</dbReference>